<dbReference type="AlphaFoldDB" id="A0A4R3M6L9"/>
<proteinExistence type="predicted"/>
<dbReference type="CDD" id="cd00082">
    <property type="entry name" value="HisKA"/>
    <property type="match status" value="1"/>
</dbReference>
<dbReference type="InterPro" id="IPR003594">
    <property type="entry name" value="HATPase_dom"/>
</dbReference>
<dbReference type="GO" id="GO:0000155">
    <property type="term" value="F:phosphorelay sensor kinase activity"/>
    <property type="evidence" value="ECO:0007669"/>
    <property type="project" value="InterPro"/>
</dbReference>
<dbReference type="Pfam" id="PF00512">
    <property type="entry name" value="HisKA"/>
    <property type="match status" value="1"/>
</dbReference>
<evidence type="ECO:0000259" key="5">
    <source>
        <dbReference type="PROSITE" id="PS50109"/>
    </source>
</evidence>
<dbReference type="EC" id="2.7.13.3" evidence="2"/>
<keyword evidence="4" id="KW-0812">Transmembrane</keyword>
<dbReference type="InterPro" id="IPR005467">
    <property type="entry name" value="His_kinase_dom"/>
</dbReference>
<dbReference type="EMBL" id="SMAI01000001">
    <property type="protein sequence ID" value="TCT07909.1"/>
    <property type="molecule type" value="Genomic_DNA"/>
</dbReference>
<dbReference type="Proteomes" id="UP000294664">
    <property type="component" value="Unassembled WGS sequence"/>
</dbReference>
<keyword evidence="3" id="KW-0597">Phosphoprotein</keyword>
<protein>
    <recommendedName>
        <fullName evidence="2">histidine kinase</fullName>
        <ecNumber evidence="2">2.7.13.3</ecNumber>
    </recommendedName>
</protein>
<evidence type="ECO:0000256" key="1">
    <source>
        <dbReference type="ARBA" id="ARBA00000085"/>
    </source>
</evidence>
<evidence type="ECO:0000256" key="2">
    <source>
        <dbReference type="ARBA" id="ARBA00012438"/>
    </source>
</evidence>
<dbReference type="Gene3D" id="1.10.287.130">
    <property type="match status" value="1"/>
</dbReference>
<accession>A0A4R3M6L9</accession>
<dbReference type="PRINTS" id="PR00344">
    <property type="entry name" value="BCTRLSENSOR"/>
</dbReference>
<evidence type="ECO:0000313" key="6">
    <source>
        <dbReference type="EMBL" id="TCT07909.1"/>
    </source>
</evidence>
<feature type="domain" description="Histidine kinase" evidence="5">
    <location>
        <begin position="353"/>
        <end position="571"/>
    </location>
</feature>
<dbReference type="InterPro" id="IPR004358">
    <property type="entry name" value="Sig_transdc_His_kin-like_C"/>
</dbReference>
<evidence type="ECO:0000256" key="3">
    <source>
        <dbReference type="ARBA" id="ARBA00022553"/>
    </source>
</evidence>
<dbReference type="InterPro" id="IPR035965">
    <property type="entry name" value="PAS-like_dom_sf"/>
</dbReference>
<comment type="caution">
    <text evidence="6">The sequence shown here is derived from an EMBL/GenBank/DDBJ whole genome shotgun (WGS) entry which is preliminary data.</text>
</comment>
<keyword evidence="4" id="KW-0472">Membrane</keyword>
<dbReference type="PANTHER" id="PTHR43065:SF42">
    <property type="entry name" value="TWO-COMPONENT SENSOR PPRA"/>
    <property type="match status" value="1"/>
</dbReference>
<evidence type="ECO:0000256" key="4">
    <source>
        <dbReference type="SAM" id="Phobius"/>
    </source>
</evidence>
<dbReference type="Pfam" id="PF02518">
    <property type="entry name" value="HATPase_c"/>
    <property type="match status" value="1"/>
</dbReference>
<feature type="transmembrane region" description="Helical" evidence="4">
    <location>
        <begin position="12"/>
        <end position="35"/>
    </location>
</feature>
<gene>
    <name evidence="6" type="ORF">EDC64_101428</name>
</gene>
<evidence type="ECO:0000313" key="7">
    <source>
        <dbReference type="Proteomes" id="UP000294664"/>
    </source>
</evidence>
<organism evidence="6 7">
    <name type="scientific">Aquabacter spiritensis</name>
    <dbReference type="NCBI Taxonomy" id="933073"/>
    <lineage>
        <taxon>Bacteria</taxon>
        <taxon>Pseudomonadati</taxon>
        <taxon>Pseudomonadota</taxon>
        <taxon>Alphaproteobacteria</taxon>
        <taxon>Hyphomicrobiales</taxon>
        <taxon>Xanthobacteraceae</taxon>
        <taxon>Aquabacter</taxon>
    </lineage>
</organism>
<dbReference type="SUPFAM" id="SSF55874">
    <property type="entry name" value="ATPase domain of HSP90 chaperone/DNA topoisomerase II/histidine kinase"/>
    <property type="match status" value="1"/>
</dbReference>
<feature type="transmembrane region" description="Helical" evidence="4">
    <location>
        <begin position="184"/>
        <end position="204"/>
    </location>
</feature>
<dbReference type="InterPro" id="IPR036097">
    <property type="entry name" value="HisK_dim/P_sf"/>
</dbReference>
<reference evidence="6 7" key="1">
    <citation type="submission" date="2019-03" db="EMBL/GenBank/DDBJ databases">
        <title>Genomic Encyclopedia of Type Strains, Phase IV (KMG-IV): sequencing the most valuable type-strain genomes for metagenomic binning, comparative biology and taxonomic classification.</title>
        <authorList>
            <person name="Goeker M."/>
        </authorList>
    </citation>
    <scope>NUCLEOTIDE SEQUENCE [LARGE SCALE GENOMIC DNA]</scope>
    <source>
        <strain evidence="6 7">DSM 9035</strain>
    </source>
</reference>
<keyword evidence="4" id="KW-1133">Transmembrane helix</keyword>
<name>A0A4R3M6L9_9HYPH</name>
<dbReference type="SMART" id="SM00388">
    <property type="entry name" value="HisKA"/>
    <property type="match status" value="1"/>
</dbReference>
<dbReference type="SUPFAM" id="SSF55785">
    <property type="entry name" value="PYP-like sensor domain (PAS domain)"/>
    <property type="match status" value="1"/>
</dbReference>
<dbReference type="SMART" id="SM00387">
    <property type="entry name" value="HATPase_c"/>
    <property type="match status" value="1"/>
</dbReference>
<dbReference type="InterPro" id="IPR036890">
    <property type="entry name" value="HATPase_C_sf"/>
</dbReference>
<dbReference type="RefSeq" id="WP_245504486.1">
    <property type="nucleotide sequence ID" value="NZ_SMAI01000001.1"/>
</dbReference>
<comment type="catalytic activity">
    <reaction evidence="1">
        <text>ATP + protein L-histidine = ADP + protein N-phospho-L-histidine.</text>
        <dbReference type="EC" id="2.7.13.3"/>
    </reaction>
</comment>
<dbReference type="PANTHER" id="PTHR43065">
    <property type="entry name" value="SENSOR HISTIDINE KINASE"/>
    <property type="match status" value="1"/>
</dbReference>
<dbReference type="SUPFAM" id="SSF47384">
    <property type="entry name" value="Homodimeric domain of signal transducing histidine kinase"/>
    <property type="match status" value="1"/>
</dbReference>
<dbReference type="Gene3D" id="3.30.565.10">
    <property type="entry name" value="Histidine kinase-like ATPase, C-terminal domain"/>
    <property type="match status" value="1"/>
</dbReference>
<dbReference type="InterPro" id="IPR003661">
    <property type="entry name" value="HisK_dim/P_dom"/>
</dbReference>
<sequence>MTSWLNSARDTLRVLPVALIATTICLFAATALLYVTESQRRALLSATIRSSGWVAYQAQLEYVKSRAAMDSVVMVPSQNALDFLGLRLELLRSRLPLLYSSEEGRFLDEIAGVKSGVQAFEGEIDAFLDRLPLLPADRATADEVLSWIDALEPLGRTLQTALLTSVAYNDEIFRRERELAATPAIVPLMLLFVSGTCLALVLLVQARRDRVRLAAVQTARAAVAAMEENLRGVIEAVPACMAVIDPSDRRVRFVNSGGGAMIDASPDHPDWARLTDAAFAAARLEGAQWGTLALTFDTAEGAIISLRGSLCNVIWEGRPQILMVLADTTRVRDADLQLLQAAKLATLGEMATAIAHELNQPLAVIRMAVANAHRMLASDGERSLIAAKLDRVASQVDRAKRIIDQVRRYGRLPTGRPTRFSLRHAVELAVGFVAEQYRAFGIRLSIQLDIPADLMVTGEQTMFEQVIVNLLINARDAFEARTTPGRAPCVFVRARVAGDNAVIEVEDDAGGIDNEMMSRLFEPFSTSKPVEKGTGLGLSLARSVVRDMNGQITGENIAEGARFTVVLPIASAPSAQEAA</sequence>
<dbReference type="PROSITE" id="PS50109">
    <property type="entry name" value="HIS_KIN"/>
    <property type="match status" value="1"/>
</dbReference>
<keyword evidence="7" id="KW-1185">Reference proteome</keyword>